<feature type="compositionally biased region" description="Basic residues" evidence="1">
    <location>
        <begin position="165"/>
        <end position="176"/>
    </location>
</feature>
<protein>
    <submittedName>
        <fullName evidence="2">Uncharacterized protein</fullName>
    </submittedName>
</protein>
<proteinExistence type="predicted"/>
<dbReference type="eggNOG" id="ENOG5033T82">
    <property type="taxonomic scope" value="Bacteria"/>
</dbReference>
<evidence type="ECO:0000313" key="3">
    <source>
        <dbReference type="Proteomes" id="UP000002531"/>
    </source>
</evidence>
<sequence>MSDGPHRSLPLRPHWKVLAQRAAKAAHSPAEVCEALPYALKRDILEGPLKAVRDIMGGDSLFPSMRIEQLEALRASCPGSAAATQLIDCAIVAVQNGKVGDPGAQAAVQMALEGTMHSALRSIDEHYQREAGSRSSGYVRERLDAARETVDCGALARELLTPGKPPKRRSVNLRRHTGLDEGPAL</sequence>
<dbReference type="RefSeq" id="WP_011313596.1">
    <property type="nucleotide sequence ID" value="NC_007406.1"/>
</dbReference>
<evidence type="ECO:0000313" key="2">
    <source>
        <dbReference type="EMBL" id="ABA03530.1"/>
    </source>
</evidence>
<dbReference type="STRING" id="323098.Nwi_0263"/>
<dbReference type="HOGENOM" id="CLU_1438704_0_0_5"/>
<gene>
    <name evidence="2" type="ordered locus">Nwi_0263</name>
</gene>
<evidence type="ECO:0000256" key="1">
    <source>
        <dbReference type="SAM" id="MobiDB-lite"/>
    </source>
</evidence>
<name>Q3SW11_NITWN</name>
<dbReference type="OrthoDB" id="7594106at2"/>
<reference evidence="2 3" key="1">
    <citation type="journal article" date="2006" name="Appl. Environ. Microbiol.">
        <title>Genome sequence of the chemolithoautotrophic nitrite-oxidizing bacterium Nitrobacter winogradskyi Nb-255.</title>
        <authorList>
            <person name="Starkenburg S.R."/>
            <person name="Chain P.S."/>
            <person name="Sayavedra-Soto L.A."/>
            <person name="Hauser L."/>
            <person name="Land M.L."/>
            <person name="Larimer F.W."/>
            <person name="Malfatti S.A."/>
            <person name="Klotz M.G."/>
            <person name="Bottomley P.J."/>
            <person name="Arp D.J."/>
            <person name="Hickey W.J."/>
        </authorList>
    </citation>
    <scope>NUCLEOTIDE SEQUENCE [LARGE SCALE GENOMIC DNA]</scope>
    <source>
        <strain evidence="3">ATCC 25391 / DSM 10237 / CIP 104748 / NCIMB 11846 / Nb-255</strain>
    </source>
</reference>
<dbReference type="AlphaFoldDB" id="Q3SW11"/>
<dbReference type="EMBL" id="CP000115">
    <property type="protein sequence ID" value="ABA03530.1"/>
    <property type="molecule type" value="Genomic_DNA"/>
</dbReference>
<dbReference type="KEGG" id="nwi:Nwi_0263"/>
<feature type="region of interest" description="Disordered" evidence="1">
    <location>
        <begin position="160"/>
        <end position="185"/>
    </location>
</feature>
<organism evidence="2 3">
    <name type="scientific">Nitrobacter winogradskyi (strain ATCC 25391 / DSM 10237 / CIP 104748 / NCIMB 11846 / Nb-255)</name>
    <dbReference type="NCBI Taxonomy" id="323098"/>
    <lineage>
        <taxon>Bacteria</taxon>
        <taxon>Pseudomonadati</taxon>
        <taxon>Pseudomonadota</taxon>
        <taxon>Alphaproteobacteria</taxon>
        <taxon>Hyphomicrobiales</taxon>
        <taxon>Nitrobacteraceae</taxon>
        <taxon>Nitrobacter</taxon>
    </lineage>
</organism>
<dbReference type="Proteomes" id="UP000002531">
    <property type="component" value="Chromosome"/>
</dbReference>
<keyword evidence="3" id="KW-1185">Reference proteome</keyword>
<accession>Q3SW11</accession>